<gene>
    <name evidence="7" type="ORF">BCR37DRAFT_252708</name>
</gene>
<dbReference type="AlphaFoldDB" id="A0A1Y2FLK1"/>
<feature type="transmembrane region" description="Helical" evidence="6">
    <location>
        <begin position="82"/>
        <end position="101"/>
    </location>
</feature>
<evidence type="ECO:0000313" key="8">
    <source>
        <dbReference type="Proteomes" id="UP000193685"/>
    </source>
</evidence>
<dbReference type="PIRSF" id="PIRSF005859">
    <property type="entry name" value="PBR"/>
    <property type="match status" value="1"/>
</dbReference>
<comment type="subcellular location">
    <subcellularLocation>
        <location evidence="1">Membrane</location>
        <topology evidence="1">Multi-pass membrane protein</topology>
    </subcellularLocation>
</comment>
<dbReference type="Gene3D" id="1.20.1260.100">
    <property type="entry name" value="TspO/MBR protein"/>
    <property type="match status" value="1"/>
</dbReference>
<sequence>MSFLDSFQLPSIFFQNPYVATCFPIAVGSAIGFFTAAETKNQYGTLRQPPLKPPAWLFGPVWTTLYAGMGIASYLARHDSKARGLYTLSLVLNFAWMPMFFGYAQRSLALADIVALWGTLLTLQGHWQQADDRAGLVGWANLAWVSFATYLNAGLVYLN</sequence>
<evidence type="ECO:0000256" key="3">
    <source>
        <dbReference type="ARBA" id="ARBA00022692"/>
    </source>
</evidence>
<dbReference type="PANTHER" id="PTHR10057">
    <property type="entry name" value="PERIPHERAL-TYPE BENZODIAZEPINE RECEPTOR"/>
    <property type="match status" value="1"/>
</dbReference>
<evidence type="ECO:0000256" key="2">
    <source>
        <dbReference type="ARBA" id="ARBA00007524"/>
    </source>
</evidence>
<dbReference type="GeneID" id="63783243"/>
<comment type="caution">
    <text evidence="7">The sequence shown here is derived from an EMBL/GenBank/DDBJ whole genome shotgun (WGS) entry which is preliminary data.</text>
</comment>
<dbReference type="OMA" id="WSWLFFG"/>
<evidence type="ECO:0000256" key="4">
    <source>
        <dbReference type="ARBA" id="ARBA00022989"/>
    </source>
</evidence>
<feature type="transmembrane region" description="Helical" evidence="6">
    <location>
        <begin position="12"/>
        <end position="34"/>
    </location>
</feature>
<keyword evidence="5 6" id="KW-0472">Membrane</keyword>
<reference evidence="7 8" key="1">
    <citation type="submission" date="2016-07" db="EMBL/GenBank/DDBJ databases">
        <title>Pervasive Adenine N6-methylation of Active Genes in Fungi.</title>
        <authorList>
            <consortium name="DOE Joint Genome Institute"/>
            <person name="Mondo S.J."/>
            <person name="Dannebaum R.O."/>
            <person name="Kuo R.C."/>
            <person name="Labutti K."/>
            <person name="Haridas S."/>
            <person name="Kuo A."/>
            <person name="Salamov A."/>
            <person name="Ahrendt S.R."/>
            <person name="Lipzen A."/>
            <person name="Sullivan W."/>
            <person name="Andreopoulos W.B."/>
            <person name="Clum A."/>
            <person name="Lindquist E."/>
            <person name="Daum C."/>
            <person name="Ramamoorthy G.K."/>
            <person name="Gryganskyi A."/>
            <person name="Culley D."/>
            <person name="Magnuson J.K."/>
            <person name="James T.Y."/>
            <person name="O'Malley M.A."/>
            <person name="Stajich J.E."/>
            <person name="Spatafora J.W."/>
            <person name="Visel A."/>
            <person name="Grigoriev I.V."/>
        </authorList>
    </citation>
    <scope>NUCLEOTIDE SEQUENCE [LARGE SCALE GENOMIC DNA]</scope>
    <source>
        <strain evidence="7 8">12-1054</strain>
    </source>
</reference>
<evidence type="ECO:0000313" key="7">
    <source>
        <dbReference type="EMBL" id="ORY84838.1"/>
    </source>
</evidence>
<dbReference type="Proteomes" id="UP000193685">
    <property type="component" value="Unassembled WGS sequence"/>
</dbReference>
<dbReference type="RefSeq" id="XP_040726621.1">
    <property type="nucleotide sequence ID" value="XM_040866644.1"/>
</dbReference>
<evidence type="ECO:0000256" key="5">
    <source>
        <dbReference type="ARBA" id="ARBA00023136"/>
    </source>
</evidence>
<keyword evidence="8" id="KW-1185">Reference proteome</keyword>
<evidence type="ECO:0000256" key="1">
    <source>
        <dbReference type="ARBA" id="ARBA00004141"/>
    </source>
</evidence>
<keyword evidence="3 6" id="KW-0812">Transmembrane</keyword>
<dbReference type="EMBL" id="MCFI01000005">
    <property type="protein sequence ID" value="ORY84838.1"/>
    <property type="molecule type" value="Genomic_DNA"/>
</dbReference>
<keyword evidence="4 6" id="KW-1133">Transmembrane helix</keyword>
<protein>
    <submittedName>
        <fullName evidence="7">Benzodiazepine receptor family protein</fullName>
    </submittedName>
</protein>
<dbReference type="CDD" id="cd15904">
    <property type="entry name" value="TSPO_MBR"/>
    <property type="match status" value="1"/>
</dbReference>
<dbReference type="GO" id="GO:0033013">
    <property type="term" value="P:tetrapyrrole metabolic process"/>
    <property type="evidence" value="ECO:0007669"/>
    <property type="project" value="UniProtKB-ARBA"/>
</dbReference>
<keyword evidence="7" id="KW-0675">Receptor</keyword>
<dbReference type="InterPro" id="IPR004307">
    <property type="entry name" value="TspO_MBR"/>
</dbReference>
<dbReference type="STRING" id="56484.A0A1Y2FLK1"/>
<feature type="transmembrane region" description="Helical" evidence="6">
    <location>
        <begin position="139"/>
        <end position="158"/>
    </location>
</feature>
<comment type="similarity">
    <text evidence="2">Belongs to the TspO/BZRP family.</text>
</comment>
<accession>A0A1Y2FLK1</accession>
<dbReference type="Pfam" id="PF03073">
    <property type="entry name" value="TspO_MBR"/>
    <property type="match status" value="1"/>
</dbReference>
<proteinExistence type="inferred from homology"/>
<dbReference type="FunFam" id="1.20.1260.100:FF:000001">
    <property type="entry name" value="translocator protein 2"/>
    <property type="match status" value="1"/>
</dbReference>
<organism evidence="7 8">
    <name type="scientific">Protomyces lactucae-debilis</name>
    <dbReference type="NCBI Taxonomy" id="2754530"/>
    <lineage>
        <taxon>Eukaryota</taxon>
        <taxon>Fungi</taxon>
        <taxon>Dikarya</taxon>
        <taxon>Ascomycota</taxon>
        <taxon>Taphrinomycotina</taxon>
        <taxon>Taphrinomycetes</taxon>
        <taxon>Taphrinales</taxon>
        <taxon>Protomycetaceae</taxon>
        <taxon>Protomyces</taxon>
    </lineage>
</organism>
<feature type="transmembrane region" description="Helical" evidence="6">
    <location>
        <begin position="55"/>
        <end position="76"/>
    </location>
</feature>
<dbReference type="PANTHER" id="PTHR10057:SF0">
    <property type="entry name" value="TRANSLOCATOR PROTEIN"/>
    <property type="match status" value="1"/>
</dbReference>
<dbReference type="InterPro" id="IPR038330">
    <property type="entry name" value="TspO/MBR-related_sf"/>
</dbReference>
<dbReference type="GO" id="GO:0005741">
    <property type="term" value="C:mitochondrial outer membrane"/>
    <property type="evidence" value="ECO:0007669"/>
    <property type="project" value="TreeGrafter"/>
</dbReference>
<evidence type="ECO:0000256" key="6">
    <source>
        <dbReference type="SAM" id="Phobius"/>
    </source>
</evidence>
<name>A0A1Y2FLK1_PROLT</name>
<dbReference type="OrthoDB" id="8841220at2759"/>